<dbReference type="Gene3D" id="3.40.50.2000">
    <property type="entry name" value="Glycogen Phosphorylase B"/>
    <property type="match status" value="2"/>
</dbReference>
<evidence type="ECO:0000313" key="2">
    <source>
        <dbReference type="EMBL" id="HIX57655.1"/>
    </source>
</evidence>
<dbReference type="GO" id="GO:0016757">
    <property type="term" value="F:glycosyltransferase activity"/>
    <property type="evidence" value="ECO:0007669"/>
    <property type="project" value="InterPro"/>
</dbReference>
<accession>A0A9D2B1H0</accession>
<sequence>MARGYKGNERQTELLIKELANLGVPQALVCRDDSPLPIHLDGVKGLKIFRIRGMSDPRLMGHFRLGKQYSILQAHESHAMQWCLVHYLLFGTPYVITLRKDNPERNNFVNRAVFHNAAAMVAISKVIKSSFEKVFSRNCNLICDCSSHLKPNYDTVQRFRQHMKNRFVVGHVGALINRQKGQSVLIDAAKILKNKLPELVIVLVGAGDDSGLLKLRAQGMPNVKFVGFRRNIIDYIASFDVFAYPVNYEGLGSIILDVMEQGVPVIASNVGGIPDLVKHGQTGLLIKPGDAEALAEHILTLKRNPGFRQNLINNGYNEVELHSSAAMAADYYRIYINVLNDGKS</sequence>
<dbReference type="GO" id="GO:1901135">
    <property type="term" value="P:carbohydrate derivative metabolic process"/>
    <property type="evidence" value="ECO:0007669"/>
    <property type="project" value="UniProtKB-ARBA"/>
</dbReference>
<gene>
    <name evidence="2" type="ORF">H9850_09330</name>
</gene>
<feature type="domain" description="Glycosyl transferase family 1" evidence="1">
    <location>
        <begin position="162"/>
        <end position="317"/>
    </location>
</feature>
<name>A0A9D2B1H0_9GAMM</name>
<dbReference type="SUPFAM" id="SSF53756">
    <property type="entry name" value="UDP-Glycosyltransferase/glycogen phosphorylase"/>
    <property type="match status" value="1"/>
</dbReference>
<dbReference type="CDD" id="cd03801">
    <property type="entry name" value="GT4_PimA-like"/>
    <property type="match status" value="1"/>
</dbReference>
<dbReference type="InterPro" id="IPR001296">
    <property type="entry name" value="Glyco_trans_1"/>
</dbReference>
<dbReference type="Proteomes" id="UP000886829">
    <property type="component" value="Unassembled WGS sequence"/>
</dbReference>
<dbReference type="PANTHER" id="PTHR12526">
    <property type="entry name" value="GLYCOSYLTRANSFERASE"/>
    <property type="match status" value="1"/>
</dbReference>
<reference evidence="2" key="2">
    <citation type="submission" date="2021-04" db="EMBL/GenBank/DDBJ databases">
        <authorList>
            <person name="Gilroy R."/>
        </authorList>
    </citation>
    <scope>NUCLEOTIDE SEQUENCE</scope>
    <source>
        <strain evidence="2">USASDec5-558</strain>
    </source>
</reference>
<evidence type="ECO:0000259" key="1">
    <source>
        <dbReference type="Pfam" id="PF00534"/>
    </source>
</evidence>
<dbReference type="EMBL" id="DXEV01000183">
    <property type="protein sequence ID" value="HIX57655.1"/>
    <property type="molecule type" value="Genomic_DNA"/>
</dbReference>
<dbReference type="Pfam" id="PF00534">
    <property type="entry name" value="Glycos_transf_1"/>
    <property type="match status" value="1"/>
</dbReference>
<protein>
    <submittedName>
        <fullName evidence="2">Glycosyltransferase family 4 protein</fullName>
    </submittedName>
</protein>
<evidence type="ECO:0000313" key="3">
    <source>
        <dbReference type="Proteomes" id="UP000886829"/>
    </source>
</evidence>
<reference evidence="2" key="1">
    <citation type="journal article" date="2021" name="PeerJ">
        <title>Extensive microbial diversity within the chicken gut microbiome revealed by metagenomics and culture.</title>
        <authorList>
            <person name="Gilroy R."/>
            <person name="Ravi A."/>
            <person name="Getino M."/>
            <person name="Pursley I."/>
            <person name="Horton D.L."/>
            <person name="Alikhan N.F."/>
            <person name="Baker D."/>
            <person name="Gharbi K."/>
            <person name="Hall N."/>
            <person name="Watson M."/>
            <person name="Adriaenssens E.M."/>
            <person name="Foster-Nyarko E."/>
            <person name="Jarju S."/>
            <person name="Secka A."/>
            <person name="Antonio M."/>
            <person name="Oren A."/>
            <person name="Chaudhuri R.R."/>
            <person name="La Ragione R."/>
            <person name="Hildebrand F."/>
            <person name="Pallen M.J."/>
        </authorList>
    </citation>
    <scope>NUCLEOTIDE SEQUENCE</scope>
    <source>
        <strain evidence="2">USASDec5-558</strain>
    </source>
</reference>
<dbReference type="AlphaFoldDB" id="A0A9D2B1H0"/>
<organism evidence="2 3">
    <name type="scientific">Candidatus Anaerobiospirillum pullistercoris</name>
    <dbReference type="NCBI Taxonomy" id="2838452"/>
    <lineage>
        <taxon>Bacteria</taxon>
        <taxon>Pseudomonadati</taxon>
        <taxon>Pseudomonadota</taxon>
        <taxon>Gammaproteobacteria</taxon>
        <taxon>Aeromonadales</taxon>
        <taxon>Succinivibrionaceae</taxon>
        <taxon>Anaerobiospirillum</taxon>
    </lineage>
</organism>
<comment type="caution">
    <text evidence="2">The sequence shown here is derived from an EMBL/GenBank/DDBJ whole genome shotgun (WGS) entry which is preliminary data.</text>
</comment>
<proteinExistence type="predicted"/>